<reference evidence="2 3" key="1">
    <citation type="submission" date="2024-06" db="EMBL/GenBank/DDBJ databases">
        <title>Genome sequences for Pseudomonas syringae strains with characterized LPS.</title>
        <authorList>
            <person name="Baltrus D.A."/>
            <person name="Krings L."/>
        </authorList>
    </citation>
    <scope>NUCLEOTIDE SEQUENCE [LARGE SCALE GENOMIC DNA]</scope>
    <source>
        <strain evidence="2 3">NCPPB79</strain>
    </source>
</reference>
<name>A0ABV4Q1Y3_9PSED</name>
<keyword evidence="3" id="KW-1185">Reference proteome</keyword>
<accession>A0ABV4Q1Y3</accession>
<keyword evidence="1" id="KW-0472">Membrane</keyword>
<dbReference type="GeneID" id="61872166"/>
<keyword evidence="1" id="KW-0812">Transmembrane</keyword>
<feature type="transmembrane region" description="Helical" evidence="1">
    <location>
        <begin position="12"/>
        <end position="34"/>
    </location>
</feature>
<evidence type="ECO:0000256" key="1">
    <source>
        <dbReference type="SAM" id="Phobius"/>
    </source>
</evidence>
<dbReference type="EMBL" id="JBGMSW010000024">
    <property type="protein sequence ID" value="MFA0978735.1"/>
    <property type="molecule type" value="Genomic_DNA"/>
</dbReference>
<dbReference type="Proteomes" id="UP001569511">
    <property type="component" value="Unassembled WGS sequence"/>
</dbReference>
<dbReference type="RefSeq" id="WP_225694408.1">
    <property type="nucleotide sequence ID" value="NZ_JBGMSW010000024.1"/>
</dbReference>
<evidence type="ECO:0000313" key="2">
    <source>
        <dbReference type="EMBL" id="MFA0978735.1"/>
    </source>
</evidence>
<evidence type="ECO:0000313" key="3">
    <source>
        <dbReference type="Proteomes" id="UP001569511"/>
    </source>
</evidence>
<sequence>MAVTAVGCTCSIILAAKAVFLVLILLMLHTLLILNVKPSGIACSLIQALIVNAKNSSSGTACNFVTSGGKAWRSHTAFSSNEHTHFLNTPHKGIHMNIVPVSRNPQWADQAHTSMTLWVIFSEPGYMDRQDAISVSANHPDPQYVAFFNRAIAGEFGEILEPSELMILMNVNSERSVYLDSATKKINELDFQLAIVQNAIASGSATDAQIKSQPALQAELDAYSLYRAQLSNLEQLTGFPISFVWPVPPATPFVYVEPPVVPAPPTGVSEDELPWFMNSIRNPRWVDQAHTAIVLLVVFEKTKDTKGEEAVTVAANSLKPQARELFNRAFNGEFGVILEPITEVGTGDAINQRNGYSAMATAKIDSLISRLGTVQSAIEAQLKTMPALQAELNAYWLYRVQLAQLDAQPGFPESFVWPLPPASPFVYVKPIEQPTPVTGVSADELPK</sequence>
<keyword evidence="1" id="KW-1133">Transmembrane helix</keyword>
<proteinExistence type="predicted"/>
<comment type="caution">
    <text evidence="2">The sequence shown here is derived from an EMBL/GenBank/DDBJ whole genome shotgun (WGS) entry which is preliminary data.</text>
</comment>
<gene>
    <name evidence="2" type="ORF">ACDH57_25490</name>
</gene>
<organism evidence="2 3">
    <name type="scientific">Pseudomonas ficuserectae</name>
    <dbReference type="NCBI Taxonomy" id="53410"/>
    <lineage>
        <taxon>Bacteria</taxon>
        <taxon>Pseudomonadati</taxon>
        <taxon>Pseudomonadota</taxon>
        <taxon>Gammaproteobacteria</taxon>
        <taxon>Pseudomonadales</taxon>
        <taxon>Pseudomonadaceae</taxon>
        <taxon>Pseudomonas</taxon>
    </lineage>
</organism>
<protein>
    <submittedName>
        <fullName evidence="2">Phage tail assembly chaperone</fullName>
    </submittedName>
</protein>